<protein>
    <recommendedName>
        <fullName evidence="6">t-SNARE coiled-coil homology domain-containing protein</fullName>
    </recommendedName>
</protein>
<feature type="domain" description="T-SNARE coiled-coil homology" evidence="6">
    <location>
        <begin position="4"/>
        <end position="66"/>
    </location>
</feature>
<keyword evidence="2" id="KW-0813">Transport</keyword>
<evidence type="ECO:0000259" key="6">
    <source>
        <dbReference type="PROSITE" id="PS50192"/>
    </source>
</evidence>
<evidence type="ECO:0000313" key="7">
    <source>
        <dbReference type="EMBL" id="KAK9506373.1"/>
    </source>
</evidence>
<dbReference type="Proteomes" id="UP001461498">
    <property type="component" value="Unassembled WGS sequence"/>
</dbReference>
<organism evidence="7 8">
    <name type="scientific">Rhynocoris fuscipes</name>
    <dbReference type="NCBI Taxonomy" id="488301"/>
    <lineage>
        <taxon>Eukaryota</taxon>
        <taxon>Metazoa</taxon>
        <taxon>Ecdysozoa</taxon>
        <taxon>Arthropoda</taxon>
        <taxon>Hexapoda</taxon>
        <taxon>Insecta</taxon>
        <taxon>Pterygota</taxon>
        <taxon>Neoptera</taxon>
        <taxon>Paraneoptera</taxon>
        <taxon>Hemiptera</taxon>
        <taxon>Heteroptera</taxon>
        <taxon>Panheteroptera</taxon>
        <taxon>Cimicomorpha</taxon>
        <taxon>Reduviidae</taxon>
        <taxon>Harpactorinae</taxon>
        <taxon>Harpactorini</taxon>
        <taxon>Rhynocoris</taxon>
    </lineage>
</organism>
<evidence type="ECO:0000256" key="3">
    <source>
        <dbReference type="ARBA" id="ARBA00022927"/>
    </source>
</evidence>
<dbReference type="AlphaFoldDB" id="A0AAW1DB54"/>
<evidence type="ECO:0000256" key="5">
    <source>
        <dbReference type="SAM" id="Coils"/>
    </source>
</evidence>
<dbReference type="EMBL" id="JAPXFL010000005">
    <property type="protein sequence ID" value="KAK9506373.1"/>
    <property type="molecule type" value="Genomic_DNA"/>
</dbReference>
<dbReference type="PROSITE" id="PS50192">
    <property type="entry name" value="T_SNARE"/>
    <property type="match status" value="2"/>
</dbReference>
<reference evidence="7 8" key="1">
    <citation type="submission" date="2022-12" db="EMBL/GenBank/DDBJ databases">
        <title>Chromosome-level genome assembly of true bugs.</title>
        <authorList>
            <person name="Ma L."/>
            <person name="Li H."/>
        </authorList>
    </citation>
    <scope>NUCLEOTIDE SEQUENCE [LARGE SCALE GENOMIC DNA]</scope>
    <source>
        <strain evidence="7">Lab_2022b</strain>
    </source>
</reference>
<dbReference type="GO" id="GO:0031629">
    <property type="term" value="P:synaptic vesicle fusion to presynaptic active zone membrane"/>
    <property type="evidence" value="ECO:0007669"/>
    <property type="project" value="TreeGrafter"/>
</dbReference>
<comment type="similarity">
    <text evidence="1">Belongs to the SNAP-25 family.</text>
</comment>
<sequence>MKVNEIEENTLKSTQRTLAQIKETEIIGITTAEELIHQREQLEKASTQLDQVSDALKFSQKQIQGIKGIFSGIKSFFTIKSTFPKKKSLVQEPLTESKSELSTLLDKSINVKTELHPALKLTDKYCNNNNDEAHQSNKELINRNVEDVLKSVKKLKVLATGLGNEIDEQNEIIDDIIGKTEIVDITLVKQNREIHKILN</sequence>
<keyword evidence="8" id="KW-1185">Reference proteome</keyword>
<dbReference type="SUPFAM" id="SSF58038">
    <property type="entry name" value="SNARE fusion complex"/>
    <property type="match status" value="2"/>
</dbReference>
<proteinExistence type="inferred from homology"/>
<dbReference type="PANTHER" id="PTHR19305">
    <property type="entry name" value="SYNAPTOSOMAL ASSOCIATED PROTEIN"/>
    <property type="match status" value="1"/>
</dbReference>
<keyword evidence="3" id="KW-0653">Protein transport</keyword>
<comment type="caution">
    <text evidence="7">The sequence shown here is derived from an EMBL/GenBank/DDBJ whole genome shotgun (WGS) entry which is preliminary data.</text>
</comment>
<dbReference type="GO" id="GO:0015031">
    <property type="term" value="P:protein transport"/>
    <property type="evidence" value="ECO:0007669"/>
    <property type="project" value="UniProtKB-KW"/>
</dbReference>
<dbReference type="GO" id="GO:0031201">
    <property type="term" value="C:SNARE complex"/>
    <property type="evidence" value="ECO:0007669"/>
    <property type="project" value="TreeGrafter"/>
</dbReference>
<evidence type="ECO:0000256" key="2">
    <source>
        <dbReference type="ARBA" id="ARBA00022448"/>
    </source>
</evidence>
<keyword evidence="4 5" id="KW-0175">Coiled coil</keyword>
<evidence type="ECO:0000313" key="8">
    <source>
        <dbReference type="Proteomes" id="UP001461498"/>
    </source>
</evidence>
<feature type="coiled-coil region" evidence="5">
    <location>
        <begin position="4"/>
        <end position="62"/>
    </location>
</feature>
<feature type="domain" description="T-SNARE coiled-coil homology" evidence="6">
    <location>
        <begin position="135"/>
        <end position="197"/>
    </location>
</feature>
<evidence type="ECO:0000256" key="1">
    <source>
        <dbReference type="ARBA" id="ARBA00009480"/>
    </source>
</evidence>
<dbReference type="Gene3D" id="1.20.5.110">
    <property type="match status" value="2"/>
</dbReference>
<dbReference type="GO" id="GO:0005886">
    <property type="term" value="C:plasma membrane"/>
    <property type="evidence" value="ECO:0007669"/>
    <property type="project" value="TreeGrafter"/>
</dbReference>
<name>A0AAW1DB54_9HEMI</name>
<dbReference type="CDD" id="cd15856">
    <property type="entry name" value="SNARE_SNAP29C"/>
    <property type="match status" value="1"/>
</dbReference>
<dbReference type="PANTHER" id="PTHR19305:SF9">
    <property type="entry name" value="SYNAPTOSOMAL-ASSOCIATED PROTEIN 29"/>
    <property type="match status" value="1"/>
</dbReference>
<evidence type="ECO:0000256" key="4">
    <source>
        <dbReference type="ARBA" id="ARBA00023054"/>
    </source>
</evidence>
<dbReference type="Pfam" id="PF12352">
    <property type="entry name" value="V-SNARE_C"/>
    <property type="match status" value="1"/>
</dbReference>
<dbReference type="GO" id="GO:0016082">
    <property type="term" value="P:synaptic vesicle priming"/>
    <property type="evidence" value="ECO:0007669"/>
    <property type="project" value="TreeGrafter"/>
</dbReference>
<dbReference type="GO" id="GO:0005484">
    <property type="term" value="F:SNAP receptor activity"/>
    <property type="evidence" value="ECO:0007669"/>
    <property type="project" value="TreeGrafter"/>
</dbReference>
<accession>A0AAW1DB54</accession>
<dbReference type="FunFam" id="1.20.5.110:FF:000041">
    <property type="entry name" value="Synaptosomal-associated protein 29"/>
    <property type="match status" value="1"/>
</dbReference>
<dbReference type="SMART" id="SM00397">
    <property type="entry name" value="t_SNARE"/>
    <property type="match status" value="2"/>
</dbReference>
<dbReference type="InterPro" id="IPR000727">
    <property type="entry name" value="T_SNARE_dom"/>
</dbReference>
<dbReference type="GO" id="GO:0098793">
    <property type="term" value="C:presynapse"/>
    <property type="evidence" value="ECO:0007669"/>
    <property type="project" value="GOC"/>
</dbReference>
<gene>
    <name evidence="7" type="ORF">O3M35_008325</name>
</gene>
<dbReference type="GO" id="GO:0019905">
    <property type="term" value="F:syntaxin binding"/>
    <property type="evidence" value="ECO:0007669"/>
    <property type="project" value="TreeGrafter"/>
</dbReference>